<accession>A0A917E0A6</accession>
<comment type="function">
    <text evidence="10">Involved in protein export. Participates in an early event of protein translocation.</text>
</comment>
<organism evidence="12 13">
    <name type="scientific">Emticicia aquatilis</name>
    <dbReference type="NCBI Taxonomy" id="1537369"/>
    <lineage>
        <taxon>Bacteria</taxon>
        <taxon>Pseudomonadati</taxon>
        <taxon>Bacteroidota</taxon>
        <taxon>Cytophagia</taxon>
        <taxon>Cytophagales</taxon>
        <taxon>Leadbetterellaceae</taxon>
        <taxon>Emticicia</taxon>
    </lineage>
</organism>
<feature type="transmembrane region" description="Helical" evidence="10">
    <location>
        <begin position="5"/>
        <end position="22"/>
    </location>
</feature>
<dbReference type="PRINTS" id="PR01651">
    <property type="entry name" value="SECGEXPORT"/>
</dbReference>
<evidence type="ECO:0000256" key="6">
    <source>
        <dbReference type="ARBA" id="ARBA00022927"/>
    </source>
</evidence>
<reference evidence="12" key="2">
    <citation type="submission" date="2020-09" db="EMBL/GenBank/DDBJ databases">
        <authorList>
            <person name="Sun Q."/>
            <person name="Zhou Y."/>
        </authorList>
    </citation>
    <scope>NUCLEOTIDE SEQUENCE</scope>
    <source>
        <strain evidence="12">CGMCC 1.15958</strain>
    </source>
</reference>
<evidence type="ECO:0000256" key="5">
    <source>
        <dbReference type="ARBA" id="ARBA00022692"/>
    </source>
</evidence>
<feature type="compositionally biased region" description="Low complexity" evidence="11">
    <location>
        <begin position="93"/>
        <end position="118"/>
    </location>
</feature>
<protein>
    <recommendedName>
        <fullName evidence="10">Protein-export membrane protein SecG</fullName>
    </recommendedName>
</protein>
<dbReference type="GO" id="GO:0043952">
    <property type="term" value="P:protein transport by the Sec complex"/>
    <property type="evidence" value="ECO:0007669"/>
    <property type="project" value="TreeGrafter"/>
</dbReference>
<name>A0A917E0A6_9BACT</name>
<evidence type="ECO:0000256" key="1">
    <source>
        <dbReference type="ARBA" id="ARBA00004651"/>
    </source>
</evidence>
<evidence type="ECO:0000313" key="13">
    <source>
        <dbReference type="Proteomes" id="UP000609064"/>
    </source>
</evidence>
<dbReference type="PANTHER" id="PTHR34182">
    <property type="entry name" value="PROTEIN-EXPORT MEMBRANE PROTEIN SECG"/>
    <property type="match status" value="1"/>
</dbReference>
<evidence type="ECO:0000256" key="9">
    <source>
        <dbReference type="ARBA" id="ARBA00023136"/>
    </source>
</evidence>
<evidence type="ECO:0000256" key="7">
    <source>
        <dbReference type="ARBA" id="ARBA00022989"/>
    </source>
</evidence>
<dbReference type="GO" id="GO:0015450">
    <property type="term" value="F:protein-transporting ATPase activity"/>
    <property type="evidence" value="ECO:0007669"/>
    <property type="project" value="UniProtKB-UniRule"/>
</dbReference>
<keyword evidence="13" id="KW-1185">Reference proteome</keyword>
<dbReference type="Pfam" id="PF03840">
    <property type="entry name" value="SecG"/>
    <property type="match status" value="1"/>
</dbReference>
<evidence type="ECO:0000256" key="8">
    <source>
        <dbReference type="ARBA" id="ARBA00023010"/>
    </source>
</evidence>
<dbReference type="NCBIfam" id="TIGR00810">
    <property type="entry name" value="secG"/>
    <property type="match status" value="1"/>
</dbReference>
<keyword evidence="8 10" id="KW-0811">Translocation</keyword>
<evidence type="ECO:0000256" key="3">
    <source>
        <dbReference type="ARBA" id="ARBA00022448"/>
    </source>
</evidence>
<dbReference type="InterPro" id="IPR004692">
    <property type="entry name" value="SecG"/>
</dbReference>
<feature type="compositionally biased region" description="Pro residues" evidence="11">
    <location>
        <begin position="119"/>
        <end position="128"/>
    </location>
</feature>
<feature type="region of interest" description="Disordered" evidence="11">
    <location>
        <begin position="89"/>
        <end position="128"/>
    </location>
</feature>
<comment type="similarity">
    <text evidence="2 10">Belongs to the SecG family.</text>
</comment>
<keyword evidence="9 10" id="KW-0472">Membrane</keyword>
<dbReference type="AlphaFoldDB" id="A0A917E0A6"/>
<evidence type="ECO:0000256" key="10">
    <source>
        <dbReference type="RuleBase" id="RU365087"/>
    </source>
</evidence>
<dbReference type="EMBL" id="BMKK01000025">
    <property type="protein sequence ID" value="GGD83892.1"/>
    <property type="molecule type" value="Genomic_DNA"/>
</dbReference>
<keyword evidence="5 10" id="KW-0812">Transmembrane</keyword>
<feature type="transmembrane region" description="Helical" evidence="10">
    <location>
        <begin position="54"/>
        <end position="73"/>
    </location>
</feature>
<keyword evidence="7 10" id="KW-1133">Transmembrane helix</keyword>
<evidence type="ECO:0000313" key="12">
    <source>
        <dbReference type="EMBL" id="GGD83892.1"/>
    </source>
</evidence>
<dbReference type="GO" id="GO:0009306">
    <property type="term" value="P:protein secretion"/>
    <property type="evidence" value="ECO:0007669"/>
    <property type="project" value="UniProtKB-UniRule"/>
</dbReference>
<keyword evidence="6 10" id="KW-0653">Protein transport</keyword>
<proteinExistence type="inferred from homology"/>
<comment type="caution">
    <text evidence="12">The sequence shown here is derived from an EMBL/GenBank/DDBJ whole genome shotgun (WGS) entry which is preliminary data.</text>
</comment>
<evidence type="ECO:0000256" key="11">
    <source>
        <dbReference type="SAM" id="MobiDB-lite"/>
    </source>
</evidence>
<dbReference type="RefSeq" id="WP_188771636.1">
    <property type="nucleotide sequence ID" value="NZ_BMKK01000025.1"/>
</dbReference>
<evidence type="ECO:0000256" key="2">
    <source>
        <dbReference type="ARBA" id="ARBA00008445"/>
    </source>
</evidence>
<reference evidence="12" key="1">
    <citation type="journal article" date="2014" name="Int. J. Syst. Evol. Microbiol.">
        <title>Complete genome sequence of Corynebacterium casei LMG S-19264T (=DSM 44701T), isolated from a smear-ripened cheese.</title>
        <authorList>
            <consortium name="US DOE Joint Genome Institute (JGI-PGF)"/>
            <person name="Walter F."/>
            <person name="Albersmeier A."/>
            <person name="Kalinowski J."/>
            <person name="Ruckert C."/>
        </authorList>
    </citation>
    <scope>NUCLEOTIDE SEQUENCE</scope>
    <source>
        <strain evidence="12">CGMCC 1.15958</strain>
    </source>
</reference>
<keyword evidence="3 10" id="KW-0813">Transport</keyword>
<comment type="subcellular location">
    <subcellularLocation>
        <location evidence="1 10">Cell membrane</location>
        <topology evidence="1 10">Multi-pass membrane protein</topology>
    </subcellularLocation>
</comment>
<dbReference type="PANTHER" id="PTHR34182:SF1">
    <property type="entry name" value="PROTEIN-EXPORT MEMBRANE PROTEIN SECG"/>
    <property type="match status" value="1"/>
</dbReference>
<sequence length="128" mass="12859">MYTTILVLMVIVAILLVLVIMIQNPKGGGLSSEFGGAGSQMFGVQRTGDILEQLTWGFFAFIIVGALTAGIFMDKTGTAAADDNGLNVEKATARPTAPAAAPATGTPAAGTPATGTTPAPAPAAQPKK</sequence>
<dbReference type="GO" id="GO:0005886">
    <property type="term" value="C:plasma membrane"/>
    <property type="evidence" value="ECO:0007669"/>
    <property type="project" value="UniProtKB-SubCell"/>
</dbReference>
<keyword evidence="4 10" id="KW-1003">Cell membrane</keyword>
<dbReference type="Proteomes" id="UP000609064">
    <property type="component" value="Unassembled WGS sequence"/>
</dbReference>
<evidence type="ECO:0000256" key="4">
    <source>
        <dbReference type="ARBA" id="ARBA00022475"/>
    </source>
</evidence>
<dbReference type="GO" id="GO:0065002">
    <property type="term" value="P:intracellular protein transmembrane transport"/>
    <property type="evidence" value="ECO:0007669"/>
    <property type="project" value="TreeGrafter"/>
</dbReference>
<gene>
    <name evidence="12" type="ORF">GCM10011514_54880</name>
</gene>